<dbReference type="PROSITE" id="PS52016">
    <property type="entry name" value="TONB_DEPENDENT_REC_3"/>
    <property type="match status" value="1"/>
</dbReference>
<dbReference type="FunFam" id="2.170.130.10:FF:000003">
    <property type="entry name" value="SusC/RagA family TonB-linked outer membrane protein"/>
    <property type="match status" value="1"/>
</dbReference>
<dbReference type="InterPro" id="IPR000531">
    <property type="entry name" value="Beta-barrel_TonB"/>
</dbReference>
<dbReference type="SUPFAM" id="SSF56935">
    <property type="entry name" value="Porins"/>
    <property type="match status" value="1"/>
</dbReference>
<keyword evidence="14" id="KW-1185">Reference proteome</keyword>
<organism evidence="13 14">
    <name type="scientific">Pedobacter frigiditerrae</name>
    <dbReference type="NCBI Taxonomy" id="2530452"/>
    <lineage>
        <taxon>Bacteria</taxon>
        <taxon>Pseudomonadati</taxon>
        <taxon>Bacteroidota</taxon>
        <taxon>Sphingobacteriia</taxon>
        <taxon>Sphingobacteriales</taxon>
        <taxon>Sphingobacteriaceae</taxon>
        <taxon>Pedobacter</taxon>
    </lineage>
</organism>
<dbReference type="InterPro" id="IPR039426">
    <property type="entry name" value="TonB-dep_rcpt-like"/>
</dbReference>
<dbReference type="NCBIfam" id="TIGR04057">
    <property type="entry name" value="SusC_RagA_signa"/>
    <property type="match status" value="1"/>
</dbReference>
<dbReference type="InterPro" id="IPR012910">
    <property type="entry name" value="Plug_dom"/>
</dbReference>
<evidence type="ECO:0000313" key="13">
    <source>
        <dbReference type="EMBL" id="TCC91673.1"/>
    </source>
</evidence>
<evidence type="ECO:0000256" key="2">
    <source>
        <dbReference type="ARBA" id="ARBA00022448"/>
    </source>
</evidence>
<keyword evidence="2 8" id="KW-0813">Transport</keyword>
<dbReference type="InterPro" id="IPR036942">
    <property type="entry name" value="Beta-barrel_TonB_sf"/>
</dbReference>
<keyword evidence="6 8" id="KW-0472">Membrane</keyword>
<accession>A0A4R0MXR0</accession>
<reference evidence="13 14" key="1">
    <citation type="submission" date="2019-02" db="EMBL/GenBank/DDBJ databases">
        <title>Pedobacter sp. RP-1-13 sp. nov., isolated from Arctic soil.</title>
        <authorList>
            <person name="Dahal R.H."/>
        </authorList>
    </citation>
    <scope>NUCLEOTIDE SEQUENCE [LARGE SCALE GENOMIC DNA]</scope>
    <source>
        <strain evidence="13 14">RP-1-13</strain>
    </source>
</reference>
<evidence type="ECO:0000313" key="14">
    <source>
        <dbReference type="Proteomes" id="UP000292884"/>
    </source>
</evidence>
<keyword evidence="13" id="KW-0675">Receptor</keyword>
<dbReference type="Pfam" id="PF13715">
    <property type="entry name" value="CarbopepD_reg_2"/>
    <property type="match status" value="1"/>
</dbReference>
<dbReference type="InterPro" id="IPR037066">
    <property type="entry name" value="Plug_dom_sf"/>
</dbReference>
<dbReference type="InterPro" id="IPR008969">
    <property type="entry name" value="CarboxyPept-like_regulatory"/>
</dbReference>
<feature type="chain" id="PRO_5020199641" evidence="10">
    <location>
        <begin position="30"/>
        <end position="1064"/>
    </location>
</feature>
<evidence type="ECO:0000256" key="10">
    <source>
        <dbReference type="SAM" id="SignalP"/>
    </source>
</evidence>
<protein>
    <submittedName>
        <fullName evidence="13">TonB-dependent receptor</fullName>
    </submittedName>
</protein>
<proteinExistence type="inferred from homology"/>
<dbReference type="Proteomes" id="UP000292884">
    <property type="component" value="Unassembled WGS sequence"/>
</dbReference>
<dbReference type="EMBL" id="SJSK01000002">
    <property type="protein sequence ID" value="TCC91673.1"/>
    <property type="molecule type" value="Genomic_DNA"/>
</dbReference>
<comment type="similarity">
    <text evidence="8 9">Belongs to the TonB-dependent receptor family.</text>
</comment>
<evidence type="ECO:0000256" key="5">
    <source>
        <dbReference type="ARBA" id="ARBA00023077"/>
    </source>
</evidence>
<dbReference type="AlphaFoldDB" id="A0A4R0MXR0"/>
<feature type="domain" description="TonB-dependent receptor plug" evidence="12">
    <location>
        <begin position="151"/>
        <end position="259"/>
    </location>
</feature>
<evidence type="ECO:0000256" key="9">
    <source>
        <dbReference type="RuleBase" id="RU003357"/>
    </source>
</evidence>
<dbReference type="RefSeq" id="WP_131552612.1">
    <property type="nucleotide sequence ID" value="NZ_SJSK01000002.1"/>
</dbReference>
<feature type="domain" description="TonB-dependent receptor-like beta-barrel" evidence="11">
    <location>
        <begin position="464"/>
        <end position="1022"/>
    </location>
</feature>
<dbReference type="InterPro" id="IPR023997">
    <property type="entry name" value="TonB-dep_OMP_SusC/RagA_CS"/>
</dbReference>
<dbReference type="InterPro" id="IPR023996">
    <property type="entry name" value="TonB-dep_OMP_SusC/RagA"/>
</dbReference>
<evidence type="ECO:0000256" key="4">
    <source>
        <dbReference type="ARBA" id="ARBA00022692"/>
    </source>
</evidence>
<evidence type="ECO:0000259" key="12">
    <source>
        <dbReference type="Pfam" id="PF07715"/>
    </source>
</evidence>
<keyword evidence="3 8" id="KW-1134">Transmembrane beta strand</keyword>
<dbReference type="Pfam" id="PF07715">
    <property type="entry name" value="Plug"/>
    <property type="match status" value="1"/>
</dbReference>
<evidence type="ECO:0000256" key="6">
    <source>
        <dbReference type="ARBA" id="ARBA00023136"/>
    </source>
</evidence>
<comment type="subcellular location">
    <subcellularLocation>
        <location evidence="1 8">Cell outer membrane</location>
        <topology evidence="1 8">Multi-pass membrane protein</topology>
    </subcellularLocation>
</comment>
<evidence type="ECO:0000256" key="3">
    <source>
        <dbReference type="ARBA" id="ARBA00022452"/>
    </source>
</evidence>
<dbReference type="NCBIfam" id="TIGR04056">
    <property type="entry name" value="OMP_RagA_SusC"/>
    <property type="match status" value="1"/>
</dbReference>
<gene>
    <name evidence="13" type="ORF">EZ428_07905</name>
</gene>
<dbReference type="OrthoDB" id="9768177at2"/>
<comment type="caution">
    <text evidence="13">The sequence shown here is derived from an EMBL/GenBank/DDBJ whole genome shotgun (WGS) entry which is preliminary data.</text>
</comment>
<feature type="signal peptide" evidence="10">
    <location>
        <begin position="1"/>
        <end position="29"/>
    </location>
</feature>
<keyword evidence="5 9" id="KW-0798">TonB box</keyword>
<dbReference type="GO" id="GO:0009279">
    <property type="term" value="C:cell outer membrane"/>
    <property type="evidence" value="ECO:0007669"/>
    <property type="project" value="UniProtKB-SubCell"/>
</dbReference>
<keyword evidence="10" id="KW-0732">Signal</keyword>
<name>A0A4R0MXR0_9SPHI</name>
<sequence length="1064" mass="116768">MRKILLKRILRNISITLLWCMFLQINASANSAKGSIKLNYLTTLKSTPLTKGVKNTKNRWVDVTGVVKDASGPLPGVGVKVKGTSNATSTDGDGRFLLKNVPSDAVLVFSSIGYKNQEVSLSGKTVLNITMEEDAQGLNEIIVVGYGTQKKASVTAAISQIGAEEIMKSPTPNPTNSLIGRLPGLIAVQTSGQPGADAATIRIRGIATLNSASASAIVVVDGIERPSFADVDPNEIETVSILKDAASTAIYGLKGANGVIVITTKVGKIGKPRVTYTGNYAAQTYTGLAVGLPALENAQLLNQSYLNDGKPAPFSDDAIQKFADKSDPIGYPDVQWFDYLTKKFYSQTQHNININGGTKIAKYFVSAGYSFQDGIFKKFPSPYGINTVPNYNRYNFRSNVDLTLNKDLTVGIKLGGRFATRYQPSGLLSSSAFSYDTIEGMISRILQVPAYAYPVTLPDGRITANPNVGTNIWNPYAILTRYGTRNDDINTIESTFNVDYKLDFITKGLSFKGNFGYDSYYNNVERRNANWAAYVYNPVTKEATLSTDTRNRDEPLGAVQDGGVTSGSTNMNLQTGFYYEREFGKNRVTGTLLGTRQLIRTTGGTAFTAPPRAAQGLAGRLFYSYDERYTVEVNGTYNGSENFAPGLRYGFFPSVSAGWTLTNEPFWKKNNLLTYLKLRGSYGLVGNDRVSDNRFLYLTTFSGNTGVPFGNPLSITTFPTLFIGDNALGNPEVTWETGYKRNIGLETRFLKDKLKLNVDVFDETRKDILTSSLSGSLLFGRNYPQLNRGEVYNKGYEVELDYQNQIGKVSFGINGQIGYAKNRIVENDEPDGTPDFQARKGKSVGQFIGYVNDGFYTSAADIASSVKQQGFTPIPGDLKFKDLDGDGLITTLDQTSIGYTSNPEYVYSFTPRVSYNGITLSVMFQGVAHVSSNVILSEQNNGQQMYPFMTNAWTPANAATATWPALHSRGTASLNYALNDFTLQNGAYLKIRNVELAYTLPKAWSSALKLSNIRVFLNGQNLYTWTKFKMYVDPENLNVVNQTFPLQALYPTSKVYNFGLNINF</sequence>
<keyword evidence="4 8" id="KW-0812">Transmembrane</keyword>
<dbReference type="Gene3D" id="2.170.130.10">
    <property type="entry name" value="TonB-dependent receptor, plug domain"/>
    <property type="match status" value="1"/>
</dbReference>
<evidence type="ECO:0000259" key="11">
    <source>
        <dbReference type="Pfam" id="PF00593"/>
    </source>
</evidence>
<dbReference type="Gene3D" id="2.40.170.20">
    <property type="entry name" value="TonB-dependent receptor, beta-barrel domain"/>
    <property type="match status" value="1"/>
</dbReference>
<keyword evidence="7 8" id="KW-0998">Cell outer membrane</keyword>
<dbReference type="SUPFAM" id="SSF49464">
    <property type="entry name" value="Carboxypeptidase regulatory domain-like"/>
    <property type="match status" value="1"/>
</dbReference>
<evidence type="ECO:0000256" key="1">
    <source>
        <dbReference type="ARBA" id="ARBA00004571"/>
    </source>
</evidence>
<dbReference type="Pfam" id="PF00593">
    <property type="entry name" value="TonB_dep_Rec_b-barrel"/>
    <property type="match status" value="1"/>
</dbReference>
<dbReference type="Gene3D" id="2.60.40.1120">
    <property type="entry name" value="Carboxypeptidase-like, regulatory domain"/>
    <property type="match status" value="1"/>
</dbReference>
<evidence type="ECO:0000256" key="7">
    <source>
        <dbReference type="ARBA" id="ARBA00023237"/>
    </source>
</evidence>
<evidence type="ECO:0000256" key="8">
    <source>
        <dbReference type="PROSITE-ProRule" id="PRU01360"/>
    </source>
</evidence>